<evidence type="ECO:0008006" key="4">
    <source>
        <dbReference type="Google" id="ProtNLM"/>
    </source>
</evidence>
<evidence type="ECO:0000313" key="2">
    <source>
        <dbReference type="EMBL" id="MFG6441071.1"/>
    </source>
</evidence>
<evidence type="ECO:0000256" key="1">
    <source>
        <dbReference type="SAM" id="SignalP"/>
    </source>
</evidence>
<dbReference type="RefSeq" id="WP_394397396.1">
    <property type="nucleotide sequence ID" value="NZ_JBIGHW010000004.1"/>
</dbReference>
<proteinExistence type="predicted"/>
<accession>A0ABW7FIB8</accession>
<reference evidence="2 3" key="1">
    <citation type="submission" date="2024-08" db="EMBL/GenBank/DDBJ databases">
        <authorList>
            <person name="Lu H."/>
        </authorList>
    </citation>
    <scope>NUCLEOTIDE SEQUENCE [LARGE SCALE GENOMIC DNA]</scope>
    <source>
        <strain evidence="2 3">LKC17W</strain>
    </source>
</reference>
<name>A0ABW7FIB8_9BURK</name>
<comment type="caution">
    <text evidence="2">The sequence shown here is derived from an EMBL/GenBank/DDBJ whole genome shotgun (WGS) entry which is preliminary data.</text>
</comment>
<organism evidence="2 3">
    <name type="scientific">Pelomonas margarita</name>
    <dbReference type="NCBI Taxonomy" id="3299031"/>
    <lineage>
        <taxon>Bacteria</taxon>
        <taxon>Pseudomonadati</taxon>
        <taxon>Pseudomonadota</taxon>
        <taxon>Betaproteobacteria</taxon>
        <taxon>Burkholderiales</taxon>
        <taxon>Sphaerotilaceae</taxon>
        <taxon>Roseateles</taxon>
    </lineage>
</organism>
<feature type="chain" id="PRO_5045341030" description="Cellulose biosynthesis protein BcsS" evidence="1">
    <location>
        <begin position="20"/>
        <end position="227"/>
    </location>
</feature>
<feature type="signal peptide" evidence="1">
    <location>
        <begin position="1"/>
        <end position="19"/>
    </location>
</feature>
<dbReference type="EMBL" id="JBIGHW010000004">
    <property type="protein sequence ID" value="MFG6441071.1"/>
    <property type="molecule type" value="Genomic_DNA"/>
</dbReference>
<dbReference type="Proteomes" id="UP001606301">
    <property type="component" value="Unassembled WGS sequence"/>
</dbReference>
<sequence>MRQAAAALLLLLGAGTAAAQTRSLSGELAVSSELTERGAFVGLRRPIAQAAVSLYDATGWSVGGALGVPSNGLRNTRVVLRAAHDSPLADDWQRQVALQYYGYPGGSPTGRGFDRWEAALELRWRDRFMVGMTGFHYLHPARDTPALQWALDAGGRWTLTPLWSGQAALGLARVRDRGTYAYASLGLAWQAGDWRAEANLIGTDSQARRLLPSRTPGHLSLVLTRMF</sequence>
<gene>
    <name evidence="2" type="ORF">ACG0Z3_10310</name>
</gene>
<protein>
    <recommendedName>
        <fullName evidence="4">Cellulose biosynthesis protein BcsS</fullName>
    </recommendedName>
</protein>
<evidence type="ECO:0000313" key="3">
    <source>
        <dbReference type="Proteomes" id="UP001606301"/>
    </source>
</evidence>
<keyword evidence="1" id="KW-0732">Signal</keyword>
<keyword evidence="3" id="KW-1185">Reference proteome</keyword>